<keyword evidence="1" id="KW-0805">Transcription regulation</keyword>
<reference evidence="6 7" key="1">
    <citation type="submission" date="2018-12" db="EMBL/GenBank/DDBJ databases">
        <title>three novel Halomonas strain isolated from plants.</title>
        <authorList>
            <person name="Sun C."/>
        </authorList>
    </citation>
    <scope>NUCLEOTIDE SEQUENCE [LARGE SCALE GENOMIC DNA]</scope>
    <source>
        <strain evidence="6 7">DSM 19434</strain>
    </source>
</reference>
<evidence type="ECO:0000313" key="6">
    <source>
        <dbReference type="EMBL" id="RUR26724.1"/>
    </source>
</evidence>
<dbReference type="InterPro" id="IPR009057">
    <property type="entry name" value="Homeodomain-like_sf"/>
</dbReference>
<dbReference type="Pfam" id="PF16925">
    <property type="entry name" value="TetR_C_13"/>
    <property type="match status" value="1"/>
</dbReference>
<dbReference type="RefSeq" id="WP_126949009.1">
    <property type="nucleotide sequence ID" value="NZ_RZHG01000030.1"/>
</dbReference>
<dbReference type="EMBL" id="RZHG01000030">
    <property type="protein sequence ID" value="RUR26724.1"/>
    <property type="molecule type" value="Genomic_DNA"/>
</dbReference>
<dbReference type="InterPro" id="IPR011075">
    <property type="entry name" value="TetR_C"/>
</dbReference>
<sequence>MRIGRPLQHEPEAALQAAMRAFWRSGYHHTSLRDLLNDMQLSRSSLYQAYGNKETLFLLALSRYREQLLDQLSCALAKEDSAWAFIERLLCRTAQQAQSEQAALGCLIFNSATELGNSGSAEANAAVQSVQSITQFFVTVIEQAQQEGAIPLERDAHSLAYFLTLSISGLRMLLKSGASQQHAQQQVENILRGLS</sequence>
<comment type="caution">
    <text evidence="6">The sequence shown here is derived from an EMBL/GenBank/DDBJ whole genome shotgun (WGS) entry which is preliminary data.</text>
</comment>
<dbReference type="Proteomes" id="UP000287336">
    <property type="component" value="Unassembled WGS sequence"/>
</dbReference>
<evidence type="ECO:0000256" key="4">
    <source>
        <dbReference type="PROSITE-ProRule" id="PRU00335"/>
    </source>
</evidence>
<evidence type="ECO:0000256" key="1">
    <source>
        <dbReference type="ARBA" id="ARBA00023015"/>
    </source>
</evidence>
<accession>A0A3S0W2K9</accession>
<dbReference type="PANTHER" id="PTHR47506">
    <property type="entry name" value="TRANSCRIPTIONAL REGULATORY PROTEIN"/>
    <property type="match status" value="1"/>
</dbReference>
<evidence type="ECO:0000259" key="5">
    <source>
        <dbReference type="PROSITE" id="PS50977"/>
    </source>
</evidence>
<dbReference type="GO" id="GO:0003677">
    <property type="term" value="F:DNA binding"/>
    <property type="evidence" value="ECO:0007669"/>
    <property type="project" value="UniProtKB-UniRule"/>
</dbReference>
<feature type="domain" description="HTH tetR-type" evidence="5">
    <location>
        <begin position="8"/>
        <end position="68"/>
    </location>
</feature>
<evidence type="ECO:0000313" key="7">
    <source>
        <dbReference type="Proteomes" id="UP000287336"/>
    </source>
</evidence>
<dbReference type="PANTHER" id="PTHR47506:SF10">
    <property type="entry name" value="TRANSCRIPTIONAL REGULATORY PROTEIN"/>
    <property type="match status" value="1"/>
</dbReference>
<feature type="DNA-binding region" description="H-T-H motif" evidence="4">
    <location>
        <begin position="31"/>
        <end position="50"/>
    </location>
</feature>
<evidence type="ECO:0000256" key="3">
    <source>
        <dbReference type="ARBA" id="ARBA00023163"/>
    </source>
</evidence>
<protein>
    <submittedName>
        <fullName evidence="6">TetR/AcrR family transcriptional regulator</fullName>
    </submittedName>
</protein>
<dbReference type="SUPFAM" id="SSF48498">
    <property type="entry name" value="Tetracyclin repressor-like, C-terminal domain"/>
    <property type="match status" value="1"/>
</dbReference>
<evidence type="ECO:0000256" key="2">
    <source>
        <dbReference type="ARBA" id="ARBA00023125"/>
    </source>
</evidence>
<keyword evidence="7" id="KW-1185">Reference proteome</keyword>
<dbReference type="InterPro" id="IPR036271">
    <property type="entry name" value="Tet_transcr_reg_TetR-rel_C_sf"/>
</dbReference>
<dbReference type="Pfam" id="PF00440">
    <property type="entry name" value="TetR_N"/>
    <property type="match status" value="1"/>
</dbReference>
<keyword evidence="3" id="KW-0804">Transcription</keyword>
<organism evidence="6 7">
    <name type="scientific">Vreelandella andesensis</name>
    <dbReference type="NCBI Taxonomy" id="447567"/>
    <lineage>
        <taxon>Bacteria</taxon>
        <taxon>Pseudomonadati</taxon>
        <taxon>Pseudomonadota</taxon>
        <taxon>Gammaproteobacteria</taxon>
        <taxon>Oceanospirillales</taxon>
        <taxon>Halomonadaceae</taxon>
        <taxon>Vreelandella</taxon>
    </lineage>
</organism>
<dbReference type="OrthoDB" id="270177at2"/>
<dbReference type="InterPro" id="IPR001647">
    <property type="entry name" value="HTH_TetR"/>
</dbReference>
<dbReference type="Gene3D" id="1.10.357.10">
    <property type="entry name" value="Tetracycline Repressor, domain 2"/>
    <property type="match status" value="1"/>
</dbReference>
<proteinExistence type="predicted"/>
<dbReference type="Gene3D" id="1.10.10.60">
    <property type="entry name" value="Homeodomain-like"/>
    <property type="match status" value="1"/>
</dbReference>
<keyword evidence="2 4" id="KW-0238">DNA-binding</keyword>
<dbReference type="PROSITE" id="PS50977">
    <property type="entry name" value="HTH_TETR_2"/>
    <property type="match status" value="1"/>
</dbReference>
<dbReference type="AlphaFoldDB" id="A0A3S0W2K9"/>
<gene>
    <name evidence="6" type="ORF">ELY33_16575</name>
</gene>
<name>A0A3S0W2K9_9GAMM</name>
<dbReference type="SUPFAM" id="SSF46689">
    <property type="entry name" value="Homeodomain-like"/>
    <property type="match status" value="1"/>
</dbReference>